<evidence type="ECO:0000313" key="1">
    <source>
        <dbReference type="EMBL" id="QWM89219.1"/>
    </source>
</evidence>
<sequence>MTVDTCAYCASCPNRLFNAGRNIEVGIGCITSNTVLVIPRAYGKENRDRFIGILKAMWLDITNYELLEQCYVTYDIKCPRYPSYNVTKDANIHCNRIMCRELAPIKYKFMIIFGRAWNTVLPGNSTFKSFYSNGYHILYIPLNLTKLGDAEHIKAVKSKLAKAIQHFNKYRYMRT</sequence>
<protein>
    <submittedName>
        <fullName evidence="1">Uracyl-DNA glycosylase</fullName>
    </submittedName>
</protein>
<dbReference type="EMBL" id="MZ130476">
    <property type="protein sequence ID" value="QWM89219.1"/>
    <property type="molecule type" value="Genomic_DNA"/>
</dbReference>
<proteinExistence type="predicted"/>
<dbReference type="GeneID" id="75691316"/>
<dbReference type="RefSeq" id="YP_010358791.1">
    <property type="nucleotide sequence ID" value="NC_062766.1"/>
</dbReference>
<gene>
    <name evidence="1" type="primary">gp_15320</name>
</gene>
<reference evidence="1 2" key="1">
    <citation type="submission" date="2021-04" db="EMBL/GenBank/DDBJ databases">
        <authorList>
            <person name="Shkoporov A.N."/>
            <person name="Stockdale S.R."/>
            <person name="Guerin E."/>
            <person name="Ross R.P."/>
            <person name="Hill C."/>
        </authorList>
    </citation>
    <scope>NUCLEOTIDE SEQUENCE [LARGE SCALE GENOMIC DNA]</scope>
    <source>
        <strain evidence="2">cr123_1</strain>
    </source>
</reference>
<accession>A0AAE7RW68</accession>
<name>A0AAE7RW68_9CAUD</name>
<keyword evidence="2" id="KW-1185">Reference proteome</keyword>
<evidence type="ECO:0000313" key="2">
    <source>
        <dbReference type="Proteomes" id="UP000827429"/>
    </source>
</evidence>
<dbReference type="Proteomes" id="UP000827429">
    <property type="component" value="Segment"/>
</dbReference>
<organism evidence="1 2">
    <name type="scientific">uncultured phage cr123_1</name>
    <dbReference type="NCBI Taxonomy" id="2986401"/>
    <lineage>
        <taxon>Viruses</taxon>
        <taxon>Duplodnaviria</taxon>
        <taxon>Heunggongvirae</taxon>
        <taxon>Uroviricota</taxon>
        <taxon>Caudoviricetes</taxon>
        <taxon>Crassvirales</taxon>
        <taxon>Intestiviridae</taxon>
        <taxon>Crudevirinae</taxon>
        <taxon>Delmidovirus</taxon>
        <taxon>Delmidovirus copri</taxon>
    </lineage>
</organism>
<dbReference type="KEGG" id="vg:75691316"/>